<keyword evidence="1" id="KW-1185">Reference proteome</keyword>
<dbReference type="Proteomes" id="UP000829291">
    <property type="component" value="Chromosome 7"/>
</dbReference>
<reference evidence="2" key="1">
    <citation type="submission" date="2025-08" db="UniProtKB">
        <authorList>
            <consortium name="RefSeq"/>
        </authorList>
    </citation>
    <scope>IDENTIFICATION</scope>
    <source>
        <tissue evidence="2">Thorax and Abdomen</tissue>
    </source>
</reference>
<name>A0ABM3GNX6_NEOLC</name>
<organism evidence="1 2">
    <name type="scientific">Neodiprion lecontei</name>
    <name type="common">Redheaded pine sawfly</name>
    <dbReference type="NCBI Taxonomy" id="441921"/>
    <lineage>
        <taxon>Eukaryota</taxon>
        <taxon>Metazoa</taxon>
        <taxon>Ecdysozoa</taxon>
        <taxon>Arthropoda</taxon>
        <taxon>Hexapoda</taxon>
        <taxon>Insecta</taxon>
        <taxon>Pterygota</taxon>
        <taxon>Neoptera</taxon>
        <taxon>Endopterygota</taxon>
        <taxon>Hymenoptera</taxon>
        <taxon>Tenthredinoidea</taxon>
        <taxon>Diprionidae</taxon>
        <taxon>Diprioninae</taxon>
        <taxon>Neodiprion</taxon>
    </lineage>
</organism>
<dbReference type="Gene3D" id="3.60.10.10">
    <property type="entry name" value="Endonuclease/exonuclease/phosphatase"/>
    <property type="match status" value="1"/>
</dbReference>
<evidence type="ECO:0000313" key="1">
    <source>
        <dbReference type="Proteomes" id="UP000829291"/>
    </source>
</evidence>
<sequence>MPWAGKRPRSSNLSVYQVALELRSHNTNHLIITGIRDGGDRERLDEILTKLLAALNIQLSPDAIIRFERMGRYRDQSAPGASTLRLDATAPGSPPAFTARPLLLILGSPAWCDRVIAAKKLKPQLRAAEIDAALSNRKVYINKRHPVQLHRYRSQILKKFPSLSPRLHRVDRRGRHGGGVAFFVHQKLCSATVATFAALPEDGYPEYLLIEVSADAGMKFLSAVVHRPPKVGHLDMFEDELVRQQSRYKFSCVLGDFNADLISAAYDSVHLSEFFASQGYDIVPMQPTHHTATSDTWLDICATNNINLLESWGQSSSPFLSGHDLMYAAVRYGVPKQEFALLPSMDERLSIFNNLTNKVLDCAVPVREFTLRRSPAPWISLDIRSLMKKRNACYQSFKRSRSVEVFAEYVAYRRDVKRALAAAKTTYIQEWFNTCGGARSFWREMENLGLAKCKKPPAALPSGITVDDLNEHFLSSTVTVRYDCPVVQNLAERQIESFIFSPITNRCVNSALSRITTRACGPDNLPIQAFKTLKDLLMPLIVYFLNSLLTTASVPLLWKSSIVVPIAKVRDPTGSSDFRPISLLCSLSEVLERIVYDQLAVHLARGNYLDPRQTGFREGMGTQSAVLRLVDDCRIAIDDRMVTLVVFLDFSKSV</sequence>
<dbReference type="GeneID" id="124295579"/>
<proteinExistence type="predicted"/>
<accession>A0ABM3GNX6</accession>
<dbReference type="RefSeq" id="XP_046601966.1">
    <property type="nucleotide sequence ID" value="XM_046746010.1"/>
</dbReference>
<dbReference type="InterPro" id="IPR036691">
    <property type="entry name" value="Endo/exonu/phosph_ase_sf"/>
</dbReference>
<evidence type="ECO:0000313" key="2">
    <source>
        <dbReference type="RefSeq" id="XP_046601966.1"/>
    </source>
</evidence>
<dbReference type="PANTHER" id="PTHR47510:SF3">
    <property type="entry name" value="ENDO_EXONUCLEASE_PHOSPHATASE DOMAIN-CONTAINING PROTEIN"/>
    <property type="match status" value="1"/>
</dbReference>
<protein>
    <submittedName>
        <fullName evidence="2">Uncharacterized protein LOC124295579</fullName>
    </submittedName>
</protein>
<dbReference type="SUPFAM" id="SSF56219">
    <property type="entry name" value="DNase I-like"/>
    <property type="match status" value="1"/>
</dbReference>
<gene>
    <name evidence="2" type="primary">LOC124295579</name>
</gene>
<dbReference type="PANTHER" id="PTHR47510">
    <property type="entry name" value="REVERSE TRANSCRIPTASE DOMAIN-CONTAINING PROTEIN"/>
    <property type="match status" value="1"/>
</dbReference>